<organism evidence="1 2">
    <name type="scientific">Candidatus Yanofskybacteria bacterium RIFCSPLOWO2_01_FULL_43_22</name>
    <dbReference type="NCBI Taxonomy" id="1802695"/>
    <lineage>
        <taxon>Bacteria</taxon>
        <taxon>Candidatus Yanofskyibacteriota</taxon>
    </lineage>
</organism>
<dbReference type="STRING" id="1802695.A3A13_00960"/>
<evidence type="ECO:0008006" key="3">
    <source>
        <dbReference type="Google" id="ProtNLM"/>
    </source>
</evidence>
<proteinExistence type="predicted"/>
<reference evidence="1 2" key="1">
    <citation type="journal article" date="2016" name="Nat. Commun.">
        <title>Thousands of microbial genomes shed light on interconnected biogeochemical processes in an aquifer system.</title>
        <authorList>
            <person name="Anantharaman K."/>
            <person name="Brown C.T."/>
            <person name="Hug L.A."/>
            <person name="Sharon I."/>
            <person name="Castelle C.J."/>
            <person name="Probst A.J."/>
            <person name="Thomas B.C."/>
            <person name="Singh A."/>
            <person name="Wilkins M.J."/>
            <person name="Karaoz U."/>
            <person name="Brodie E.L."/>
            <person name="Williams K.H."/>
            <person name="Hubbard S.S."/>
            <person name="Banfield J.F."/>
        </authorList>
    </citation>
    <scope>NUCLEOTIDE SEQUENCE [LARGE SCALE GENOMIC DNA]</scope>
</reference>
<evidence type="ECO:0000313" key="1">
    <source>
        <dbReference type="EMBL" id="OGN24631.1"/>
    </source>
</evidence>
<dbReference type="Gene3D" id="3.40.50.2000">
    <property type="entry name" value="Glycogen Phosphorylase B"/>
    <property type="match status" value="2"/>
</dbReference>
<name>A0A1F8GH53_9BACT</name>
<comment type="caution">
    <text evidence="1">The sequence shown here is derived from an EMBL/GenBank/DDBJ whole genome shotgun (WGS) entry which is preliminary data.</text>
</comment>
<dbReference type="Proteomes" id="UP000178911">
    <property type="component" value="Unassembled WGS sequence"/>
</dbReference>
<evidence type="ECO:0000313" key="2">
    <source>
        <dbReference type="Proteomes" id="UP000178911"/>
    </source>
</evidence>
<dbReference type="Pfam" id="PF13692">
    <property type="entry name" value="Glyco_trans_1_4"/>
    <property type="match status" value="1"/>
</dbReference>
<dbReference type="AlphaFoldDB" id="A0A1F8GH53"/>
<dbReference type="PANTHER" id="PTHR12526">
    <property type="entry name" value="GLYCOSYLTRANSFERASE"/>
    <property type="match status" value="1"/>
</dbReference>
<accession>A0A1F8GH53</accession>
<sequence length="353" mass="40683">MKICYLNITKHIPARDSSYLKGLRENGVEIIDIRDHTPGLKKFSNIYKQHKRVAKDYDLLWVGYSAHILVPFARLITRKPVVFNSLLSFYEGKIVSRKQGAWYSPMGIYCWLVDFLAFNSATLNLIENQATIDYISKKFLVPKRKMLLTHTGVNEDDFFYDPSIPKLPQFTVLFRGALLPDCGIEYFVEAAKILSNENIKFRLLGDGLLAPKVESALKTFDSKNFEWIKERLDIADLRKKMQETHLQIGWLSDELRSLLSVEHKTFESLIMKIPFLHGRTPGIMELLKENETGFYCNLTDARDLADKILELKNNPVLLGQVAENGYELFNRKLRSNILAKVVLDHLKNNKIIA</sequence>
<protein>
    <recommendedName>
        <fullName evidence="3">Glycosyl transferase family 1 domain-containing protein</fullName>
    </recommendedName>
</protein>
<dbReference type="EMBL" id="MGKJ01000010">
    <property type="protein sequence ID" value="OGN24631.1"/>
    <property type="molecule type" value="Genomic_DNA"/>
</dbReference>
<dbReference type="PANTHER" id="PTHR12526:SF630">
    <property type="entry name" value="GLYCOSYLTRANSFERASE"/>
    <property type="match status" value="1"/>
</dbReference>
<dbReference type="SUPFAM" id="SSF53756">
    <property type="entry name" value="UDP-Glycosyltransferase/glycogen phosphorylase"/>
    <property type="match status" value="1"/>
</dbReference>
<gene>
    <name evidence="1" type="ORF">A3A13_00960</name>
</gene>